<comment type="caution">
    <text evidence="1">The sequence shown here is derived from an EMBL/GenBank/DDBJ whole genome shotgun (WGS) entry which is preliminary data.</text>
</comment>
<sequence length="168" mass="19019">MSSAISFSPLLNKDLANKSDKTLLGTKGNKGFFANYKIFKWIPKEPFLGVEAQQEVVNWFNANYNNNNDTDPVLIVIEWDVNTNLVQRTQIINHIQVNTTVAPQSNNNPSSTLFCVTGRDAGQTVEDAISAVRRNMFQRNGVVLARIFSIKAERKDLFEIIEHWDVFA</sequence>
<dbReference type="EMBL" id="CAGKOT010000035">
    <property type="protein sequence ID" value="CAB5376074.1"/>
    <property type="molecule type" value="Genomic_DNA"/>
</dbReference>
<proteinExistence type="predicted"/>
<protein>
    <submittedName>
        <fullName evidence="1">Uncharacterized protein</fullName>
    </submittedName>
</protein>
<reference evidence="1" key="1">
    <citation type="submission" date="2020-05" db="EMBL/GenBank/DDBJ databases">
        <authorList>
            <person name="Rincon C."/>
            <person name="Sanders R I."/>
            <person name="Robbins C."/>
            <person name="Chaturvedi A."/>
        </authorList>
    </citation>
    <scope>NUCLEOTIDE SEQUENCE</scope>
    <source>
        <strain evidence="1">CHB12</strain>
    </source>
</reference>
<dbReference type="AlphaFoldDB" id="A0A916EBZ0"/>
<organism evidence="1 2">
    <name type="scientific">Rhizophagus irregularis</name>
    <dbReference type="NCBI Taxonomy" id="588596"/>
    <lineage>
        <taxon>Eukaryota</taxon>
        <taxon>Fungi</taxon>
        <taxon>Fungi incertae sedis</taxon>
        <taxon>Mucoromycota</taxon>
        <taxon>Glomeromycotina</taxon>
        <taxon>Glomeromycetes</taxon>
        <taxon>Glomerales</taxon>
        <taxon>Glomeraceae</taxon>
        <taxon>Rhizophagus</taxon>
    </lineage>
</organism>
<dbReference type="OrthoDB" id="10360834at2759"/>
<dbReference type="Proteomes" id="UP000684084">
    <property type="component" value="Unassembled WGS sequence"/>
</dbReference>
<gene>
    <name evidence="1" type="ORF">CHRIB12_LOCUS15157</name>
</gene>
<name>A0A916EBZ0_9GLOM</name>
<dbReference type="VEuPathDB" id="FungiDB:RhiirFUN_017189"/>
<evidence type="ECO:0000313" key="1">
    <source>
        <dbReference type="EMBL" id="CAB5376074.1"/>
    </source>
</evidence>
<accession>A0A916EBZ0</accession>
<evidence type="ECO:0000313" key="2">
    <source>
        <dbReference type="Proteomes" id="UP000684084"/>
    </source>
</evidence>